<accession>A0A840TML2</accession>
<dbReference type="Proteomes" id="UP000557307">
    <property type="component" value="Unassembled WGS sequence"/>
</dbReference>
<organism evidence="1 2">
    <name type="scientific">Rhabdobacter roseus</name>
    <dbReference type="NCBI Taxonomy" id="1655419"/>
    <lineage>
        <taxon>Bacteria</taxon>
        <taxon>Pseudomonadati</taxon>
        <taxon>Bacteroidota</taxon>
        <taxon>Cytophagia</taxon>
        <taxon>Cytophagales</taxon>
        <taxon>Cytophagaceae</taxon>
        <taxon>Rhabdobacter</taxon>
    </lineage>
</organism>
<reference evidence="1 2" key="1">
    <citation type="submission" date="2020-08" db="EMBL/GenBank/DDBJ databases">
        <title>Genomic Encyclopedia of Type Strains, Phase IV (KMG-IV): sequencing the most valuable type-strain genomes for metagenomic binning, comparative biology and taxonomic classification.</title>
        <authorList>
            <person name="Goeker M."/>
        </authorList>
    </citation>
    <scope>NUCLEOTIDE SEQUENCE [LARGE SCALE GENOMIC DNA]</scope>
    <source>
        <strain evidence="1 2">DSM 105074</strain>
    </source>
</reference>
<sequence>MEITIKEPRNEAELRLTVEPEDYNGEAGWRIIYPDKDSFVMVQREGEWLVMDEDWINPELLEIIGKALATKDRYTSLSGS</sequence>
<dbReference type="AlphaFoldDB" id="A0A840TML2"/>
<evidence type="ECO:0000313" key="1">
    <source>
        <dbReference type="EMBL" id="MBB5282453.1"/>
    </source>
</evidence>
<dbReference type="EMBL" id="JACHGF010000001">
    <property type="protein sequence ID" value="MBB5282453.1"/>
    <property type="molecule type" value="Genomic_DNA"/>
</dbReference>
<protein>
    <submittedName>
        <fullName evidence="1">Uncharacterized protein</fullName>
    </submittedName>
</protein>
<keyword evidence="2" id="KW-1185">Reference proteome</keyword>
<dbReference type="RefSeq" id="WP_184170626.1">
    <property type="nucleotide sequence ID" value="NZ_JACHGF010000001.1"/>
</dbReference>
<name>A0A840TML2_9BACT</name>
<comment type="caution">
    <text evidence="1">The sequence shown here is derived from an EMBL/GenBank/DDBJ whole genome shotgun (WGS) entry which is preliminary data.</text>
</comment>
<gene>
    <name evidence="1" type="ORF">HNQ92_000574</name>
</gene>
<evidence type="ECO:0000313" key="2">
    <source>
        <dbReference type="Proteomes" id="UP000557307"/>
    </source>
</evidence>
<proteinExistence type="predicted"/>